<dbReference type="PANTHER" id="PTHR10209:SF855">
    <property type="entry name" value="FE2OG DIOXYGENASE DOMAIN-CONTAINING PROTEIN"/>
    <property type="match status" value="1"/>
</dbReference>
<protein>
    <recommendedName>
        <fullName evidence="8">Fe2OG dioxygenase domain-containing protein</fullName>
    </recommendedName>
</protein>
<accession>A0A453QLL4</accession>
<dbReference type="InterPro" id="IPR027443">
    <property type="entry name" value="IPNS-like_sf"/>
</dbReference>
<name>A0A453QLL4_AEGTS</name>
<dbReference type="FunFam" id="2.60.120.330:FF:000005">
    <property type="entry name" value="1-aminocyclopropane-1-carboxylate oxidase homolog 1"/>
    <property type="match status" value="1"/>
</dbReference>
<sequence>MVQAVPPNRSNVQACTRSSLASVCACIYGHHNTDDRPTLARTTLHLQSNLARSHRAPGDMSTTGAATSTAGDDRRRALQAFDDTKAGVKGLVDAGVTAVPAIFHHPPDSLPLDAPPQPHHEHRFTIPVIDLAGLGTPSGRASVVGAVREAAETVGFFQVVNHGVPEAAMSEMLAAVRRFNEEPADARAPYYSRDHGRRVRYTSNFDLFQSPAANWRDSIYIDMAPEPPAPQEIPSALRGVAEEYARLARRLYRELLELLSEALALRPGHLEEDAACLDGLNLAAHYYPACPEPHLTVGTTRHSDPSFLTVLLQDDIGGLQVLVDNLEEEGKSSVWVDVPAVAGALVVNVGDYLQLVSNDRFKSVEHRVVANGAGPRVSVACFFRTYGAAASTRVLQPIVAGGDRARYKSATVEELLRHYRAKGLDGTSALDHFRL</sequence>
<reference evidence="9" key="4">
    <citation type="submission" date="2019-03" db="UniProtKB">
        <authorList>
            <consortium name="EnsemblPlants"/>
        </authorList>
    </citation>
    <scope>IDENTIFICATION</scope>
</reference>
<feature type="domain" description="Fe2OG dioxygenase" evidence="8">
    <location>
        <begin position="276"/>
        <end position="386"/>
    </location>
</feature>
<dbReference type="Proteomes" id="UP000015105">
    <property type="component" value="Chromosome 7D"/>
</dbReference>
<dbReference type="GO" id="GO:0046872">
    <property type="term" value="F:metal ion binding"/>
    <property type="evidence" value="ECO:0007669"/>
    <property type="project" value="UniProtKB-KW"/>
</dbReference>
<dbReference type="Pfam" id="PF14226">
    <property type="entry name" value="DIOX_N"/>
    <property type="match status" value="1"/>
</dbReference>
<evidence type="ECO:0000256" key="6">
    <source>
        <dbReference type="RuleBase" id="RU003682"/>
    </source>
</evidence>
<keyword evidence="5 6" id="KW-0408">Iron</keyword>
<keyword evidence="4 6" id="KW-0560">Oxidoreductase</keyword>
<evidence type="ECO:0000256" key="7">
    <source>
        <dbReference type="SAM" id="MobiDB-lite"/>
    </source>
</evidence>
<organism evidence="9 10">
    <name type="scientific">Aegilops tauschii subsp. strangulata</name>
    <name type="common">Goatgrass</name>
    <dbReference type="NCBI Taxonomy" id="200361"/>
    <lineage>
        <taxon>Eukaryota</taxon>
        <taxon>Viridiplantae</taxon>
        <taxon>Streptophyta</taxon>
        <taxon>Embryophyta</taxon>
        <taxon>Tracheophyta</taxon>
        <taxon>Spermatophyta</taxon>
        <taxon>Magnoliopsida</taxon>
        <taxon>Liliopsida</taxon>
        <taxon>Poales</taxon>
        <taxon>Poaceae</taxon>
        <taxon>BOP clade</taxon>
        <taxon>Pooideae</taxon>
        <taxon>Triticodae</taxon>
        <taxon>Triticeae</taxon>
        <taxon>Triticinae</taxon>
        <taxon>Aegilops</taxon>
    </lineage>
</organism>
<dbReference type="SUPFAM" id="SSF51197">
    <property type="entry name" value="Clavaminate synthase-like"/>
    <property type="match status" value="1"/>
</dbReference>
<evidence type="ECO:0000313" key="9">
    <source>
        <dbReference type="EnsemblPlants" id="AET7Gv20229400.1"/>
    </source>
</evidence>
<proteinExistence type="inferred from homology"/>
<evidence type="ECO:0000256" key="5">
    <source>
        <dbReference type="ARBA" id="ARBA00023004"/>
    </source>
</evidence>
<reference evidence="10" key="2">
    <citation type="journal article" date="2017" name="Nat. Plants">
        <title>The Aegilops tauschii genome reveals multiple impacts of transposons.</title>
        <authorList>
            <person name="Zhao G."/>
            <person name="Zou C."/>
            <person name="Li K."/>
            <person name="Wang K."/>
            <person name="Li T."/>
            <person name="Gao L."/>
            <person name="Zhang X."/>
            <person name="Wang H."/>
            <person name="Yang Z."/>
            <person name="Liu X."/>
            <person name="Jiang W."/>
            <person name="Mao L."/>
            <person name="Kong X."/>
            <person name="Jiao Y."/>
            <person name="Jia J."/>
        </authorList>
    </citation>
    <scope>NUCLEOTIDE SEQUENCE [LARGE SCALE GENOMIC DNA]</scope>
    <source>
        <strain evidence="10">cv. AL8/78</strain>
    </source>
</reference>
<feature type="region of interest" description="Disordered" evidence="7">
    <location>
        <begin position="51"/>
        <end position="73"/>
    </location>
</feature>
<dbReference type="STRING" id="200361.A0A453QLL4"/>
<comment type="similarity">
    <text evidence="2 6">Belongs to the iron/ascorbate-dependent oxidoreductase family.</text>
</comment>
<dbReference type="InterPro" id="IPR005123">
    <property type="entry name" value="Oxoglu/Fe-dep_dioxygenase_dom"/>
</dbReference>
<comment type="cofactor">
    <cofactor evidence="1">
        <name>Fe cation</name>
        <dbReference type="ChEBI" id="CHEBI:24875"/>
    </cofactor>
</comment>
<feature type="compositionally biased region" description="Low complexity" evidence="7">
    <location>
        <begin position="58"/>
        <end position="70"/>
    </location>
</feature>
<reference evidence="10" key="1">
    <citation type="journal article" date="2014" name="Science">
        <title>Ancient hybridizations among the ancestral genomes of bread wheat.</title>
        <authorList>
            <consortium name="International Wheat Genome Sequencing Consortium,"/>
            <person name="Marcussen T."/>
            <person name="Sandve S.R."/>
            <person name="Heier L."/>
            <person name="Spannagl M."/>
            <person name="Pfeifer M."/>
            <person name="Jakobsen K.S."/>
            <person name="Wulff B.B."/>
            <person name="Steuernagel B."/>
            <person name="Mayer K.F."/>
            <person name="Olsen O.A."/>
        </authorList>
    </citation>
    <scope>NUCLEOTIDE SEQUENCE [LARGE SCALE GENOMIC DNA]</scope>
    <source>
        <strain evidence="10">cv. AL8/78</strain>
    </source>
</reference>
<dbReference type="PROSITE" id="PS51471">
    <property type="entry name" value="FE2OG_OXY"/>
    <property type="match status" value="1"/>
</dbReference>
<dbReference type="Pfam" id="PF03171">
    <property type="entry name" value="2OG-FeII_Oxy"/>
    <property type="match status" value="1"/>
</dbReference>
<dbReference type="AlphaFoldDB" id="A0A453QLL4"/>
<dbReference type="InterPro" id="IPR026992">
    <property type="entry name" value="DIOX_N"/>
</dbReference>
<evidence type="ECO:0000256" key="2">
    <source>
        <dbReference type="ARBA" id="ARBA00008056"/>
    </source>
</evidence>
<evidence type="ECO:0000259" key="8">
    <source>
        <dbReference type="PROSITE" id="PS51471"/>
    </source>
</evidence>
<evidence type="ECO:0000313" key="10">
    <source>
        <dbReference type="Proteomes" id="UP000015105"/>
    </source>
</evidence>
<reference evidence="9" key="3">
    <citation type="journal article" date="2017" name="Nature">
        <title>Genome sequence of the progenitor of the wheat D genome Aegilops tauschii.</title>
        <authorList>
            <person name="Luo M.C."/>
            <person name="Gu Y.Q."/>
            <person name="Puiu D."/>
            <person name="Wang H."/>
            <person name="Twardziok S.O."/>
            <person name="Deal K.R."/>
            <person name="Huo N."/>
            <person name="Zhu T."/>
            <person name="Wang L."/>
            <person name="Wang Y."/>
            <person name="McGuire P.E."/>
            <person name="Liu S."/>
            <person name="Long H."/>
            <person name="Ramasamy R.K."/>
            <person name="Rodriguez J.C."/>
            <person name="Van S.L."/>
            <person name="Yuan L."/>
            <person name="Wang Z."/>
            <person name="Xia Z."/>
            <person name="Xiao L."/>
            <person name="Anderson O.D."/>
            <person name="Ouyang S."/>
            <person name="Liang Y."/>
            <person name="Zimin A.V."/>
            <person name="Pertea G."/>
            <person name="Qi P."/>
            <person name="Bennetzen J.L."/>
            <person name="Dai X."/>
            <person name="Dawson M.W."/>
            <person name="Muller H.G."/>
            <person name="Kugler K."/>
            <person name="Rivarola-Duarte L."/>
            <person name="Spannagl M."/>
            <person name="Mayer K.F.X."/>
            <person name="Lu F.H."/>
            <person name="Bevan M.W."/>
            <person name="Leroy P."/>
            <person name="Li P."/>
            <person name="You F.M."/>
            <person name="Sun Q."/>
            <person name="Liu Z."/>
            <person name="Lyons E."/>
            <person name="Wicker T."/>
            <person name="Salzberg S.L."/>
            <person name="Devos K.M."/>
            <person name="Dvorak J."/>
        </authorList>
    </citation>
    <scope>NUCLEOTIDE SEQUENCE [LARGE SCALE GENOMIC DNA]</scope>
    <source>
        <strain evidence="9">cv. AL8/78</strain>
    </source>
</reference>
<evidence type="ECO:0000256" key="4">
    <source>
        <dbReference type="ARBA" id="ARBA00023002"/>
    </source>
</evidence>
<keyword evidence="3 6" id="KW-0479">Metal-binding</keyword>
<reference evidence="9" key="5">
    <citation type="journal article" date="2021" name="G3 (Bethesda)">
        <title>Aegilops tauschii genome assembly Aet v5.0 features greater sequence contiguity and improved annotation.</title>
        <authorList>
            <person name="Wang L."/>
            <person name="Zhu T."/>
            <person name="Rodriguez J.C."/>
            <person name="Deal K.R."/>
            <person name="Dubcovsky J."/>
            <person name="McGuire P.E."/>
            <person name="Lux T."/>
            <person name="Spannagl M."/>
            <person name="Mayer K.F.X."/>
            <person name="Baldrich P."/>
            <person name="Meyers B.C."/>
            <person name="Huo N."/>
            <person name="Gu Y.Q."/>
            <person name="Zhou H."/>
            <person name="Devos K.M."/>
            <person name="Bennetzen J.L."/>
            <person name="Unver T."/>
            <person name="Budak H."/>
            <person name="Gulick P.J."/>
            <person name="Galiba G."/>
            <person name="Kalapos B."/>
            <person name="Nelson D.R."/>
            <person name="Li P."/>
            <person name="You F.M."/>
            <person name="Luo M.C."/>
            <person name="Dvorak J."/>
        </authorList>
    </citation>
    <scope>NUCLEOTIDE SEQUENCE [LARGE SCALE GENOMIC DNA]</scope>
    <source>
        <strain evidence="9">cv. AL8/78</strain>
    </source>
</reference>
<dbReference type="GO" id="GO:0051213">
    <property type="term" value="F:dioxygenase activity"/>
    <property type="evidence" value="ECO:0007669"/>
    <property type="project" value="UniProtKB-ARBA"/>
</dbReference>
<evidence type="ECO:0000256" key="1">
    <source>
        <dbReference type="ARBA" id="ARBA00001962"/>
    </source>
</evidence>
<dbReference type="EnsemblPlants" id="AET7Gv20229400.1">
    <property type="protein sequence ID" value="AET7Gv20229400.1"/>
    <property type="gene ID" value="AET7Gv20229400"/>
</dbReference>
<keyword evidence="10" id="KW-1185">Reference proteome</keyword>
<dbReference type="Gene3D" id="2.60.120.330">
    <property type="entry name" value="B-lactam Antibiotic, Isopenicillin N Synthase, Chain"/>
    <property type="match status" value="1"/>
</dbReference>
<evidence type="ECO:0000256" key="3">
    <source>
        <dbReference type="ARBA" id="ARBA00022723"/>
    </source>
</evidence>
<dbReference type="InterPro" id="IPR044861">
    <property type="entry name" value="IPNS-like_FE2OG_OXY"/>
</dbReference>
<dbReference type="Gramene" id="AET7Gv20229400.1">
    <property type="protein sequence ID" value="AET7Gv20229400.1"/>
    <property type="gene ID" value="AET7Gv20229400"/>
</dbReference>
<dbReference type="PANTHER" id="PTHR10209">
    <property type="entry name" value="OXIDOREDUCTASE, 2OG-FE II OXYGENASE FAMILY PROTEIN"/>
    <property type="match status" value="1"/>
</dbReference>
<dbReference type="PRINTS" id="PR00682">
    <property type="entry name" value="IPNSYNTHASE"/>
</dbReference>